<dbReference type="PANTHER" id="PTHR43471">
    <property type="entry name" value="ABC TRANSPORTER PERMEASE"/>
    <property type="match status" value="1"/>
</dbReference>
<dbReference type="Pfam" id="PF12679">
    <property type="entry name" value="ABC2_membrane_2"/>
    <property type="match status" value="1"/>
</dbReference>
<dbReference type="GO" id="GO:0140359">
    <property type="term" value="F:ABC-type transporter activity"/>
    <property type="evidence" value="ECO:0007669"/>
    <property type="project" value="InterPro"/>
</dbReference>
<evidence type="ECO:0000313" key="3">
    <source>
        <dbReference type="Proteomes" id="UP000317371"/>
    </source>
</evidence>
<dbReference type="InParanoid" id="A0A540VH39"/>
<comment type="caution">
    <text evidence="2">The sequence shown here is derived from an EMBL/GenBank/DDBJ whole genome shotgun (WGS) entry which is preliminary data.</text>
</comment>
<evidence type="ECO:0000256" key="1">
    <source>
        <dbReference type="SAM" id="Phobius"/>
    </source>
</evidence>
<dbReference type="PANTHER" id="PTHR43471:SF1">
    <property type="entry name" value="ABC TRANSPORTER PERMEASE PROTEIN NOSY-RELATED"/>
    <property type="match status" value="1"/>
</dbReference>
<keyword evidence="1" id="KW-0812">Transmembrane</keyword>
<reference evidence="2 3" key="1">
    <citation type="submission" date="2019-06" db="EMBL/GenBank/DDBJ databases">
        <title>Genome sequence of Litorilinea aerophila BAA-2444.</title>
        <authorList>
            <person name="Maclea K.S."/>
            <person name="Maurais E.G."/>
            <person name="Iannazzi L.C."/>
        </authorList>
    </citation>
    <scope>NUCLEOTIDE SEQUENCE [LARGE SCALE GENOMIC DNA]</scope>
    <source>
        <strain evidence="2 3">ATCC BAA-2444</strain>
    </source>
</reference>
<evidence type="ECO:0000313" key="2">
    <source>
        <dbReference type="EMBL" id="TQE96090.1"/>
    </source>
</evidence>
<keyword evidence="1" id="KW-1133">Transmembrane helix</keyword>
<dbReference type="Proteomes" id="UP000317371">
    <property type="component" value="Unassembled WGS sequence"/>
</dbReference>
<dbReference type="EMBL" id="VIGC01000009">
    <property type="protein sequence ID" value="TQE96090.1"/>
    <property type="molecule type" value="Genomic_DNA"/>
</dbReference>
<protein>
    <submittedName>
        <fullName evidence="2">ABC transporter permease</fullName>
    </submittedName>
</protein>
<dbReference type="AlphaFoldDB" id="A0A540VH39"/>
<accession>A0A540VH39</accession>
<feature type="transmembrane region" description="Helical" evidence="1">
    <location>
        <begin position="143"/>
        <end position="167"/>
    </location>
</feature>
<keyword evidence="3" id="KW-1185">Reference proteome</keyword>
<name>A0A540VH39_9CHLR</name>
<dbReference type="OrthoDB" id="9805862at2"/>
<organism evidence="2 3">
    <name type="scientific">Litorilinea aerophila</name>
    <dbReference type="NCBI Taxonomy" id="1204385"/>
    <lineage>
        <taxon>Bacteria</taxon>
        <taxon>Bacillati</taxon>
        <taxon>Chloroflexota</taxon>
        <taxon>Caldilineae</taxon>
        <taxon>Caldilineales</taxon>
        <taxon>Caldilineaceae</taxon>
        <taxon>Litorilinea</taxon>
    </lineage>
</organism>
<feature type="transmembrane region" description="Helical" evidence="1">
    <location>
        <begin position="24"/>
        <end position="49"/>
    </location>
</feature>
<feature type="transmembrane region" description="Helical" evidence="1">
    <location>
        <begin position="248"/>
        <end position="272"/>
    </location>
</feature>
<feature type="transmembrane region" description="Helical" evidence="1">
    <location>
        <begin position="179"/>
        <end position="200"/>
    </location>
</feature>
<sequence length="278" mass="29599">MMRAQPVWTLAQKELWDALRNRWFILYTLAFTLLSLAFSYLAMAGAGLVGFAGFGRTGASLINLVLLMIPLMALTVGAQSLAGEQERSTLAYLLAQPLSRLEIFLGKYLGLSLSLLASLALGFGLAGLLLALGGVAASDPMGYIHLVLLAFLLSLAMLGVGLLTSALSRRASVAVGVGLFLWLLFVFLGDLGMMGTALVLRLPVDGLFWLSLTNPLQVFKIAAILNIQATLDVLGPAGIFAMQRYGQALSWMLLGVLAGWAVVPALAAYFCFARKGDL</sequence>
<gene>
    <name evidence="2" type="ORF">FKZ61_08335</name>
</gene>
<proteinExistence type="predicted"/>
<feature type="transmembrane region" description="Helical" evidence="1">
    <location>
        <begin position="108"/>
        <end position="131"/>
    </location>
</feature>
<dbReference type="GO" id="GO:0005886">
    <property type="term" value="C:plasma membrane"/>
    <property type="evidence" value="ECO:0007669"/>
    <property type="project" value="UniProtKB-SubCell"/>
</dbReference>
<keyword evidence="1" id="KW-0472">Membrane</keyword>
<feature type="transmembrane region" description="Helical" evidence="1">
    <location>
        <begin position="61"/>
        <end position="82"/>
    </location>
</feature>